<dbReference type="NCBIfam" id="TIGR00254">
    <property type="entry name" value="GGDEF"/>
    <property type="match status" value="1"/>
</dbReference>
<dbReference type="InterPro" id="IPR000160">
    <property type="entry name" value="GGDEF_dom"/>
</dbReference>
<dbReference type="GO" id="GO:0005886">
    <property type="term" value="C:plasma membrane"/>
    <property type="evidence" value="ECO:0007669"/>
    <property type="project" value="TreeGrafter"/>
</dbReference>
<dbReference type="RefSeq" id="WP_205516343.1">
    <property type="nucleotide sequence ID" value="NZ_JAAIKC010000001.1"/>
</dbReference>
<dbReference type="EMBL" id="JAAIKC010000001">
    <property type="protein sequence ID" value="NEW05877.1"/>
    <property type="molecule type" value="Genomic_DNA"/>
</dbReference>
<comment type="caution">
    <text evidence="3">The sequence shown here is derived from an EMBL/GenBank/DDBJ whole genome shotgun (WGS) entry which is preliminary data.</text>
</comment>
<accession>A0A6G3ZWT9</accession>
<dbReference type="AlphaFoldDB" id="A0A6G3ZWT9"/>
<dbReference type="PROSITE" id="PS50887">
    <property type="entry name" value="GGDEF"/>
    <property type="match status" value="1"/>
</dbReference>
<organism evidence="3">
    <name type="scientific">Paenibacillus sp. SYP-B3998</name>
    <dbReference type="NCBI Taxonomy" id="2678564"/>
    <lineage>
        <taxon>Bacteria</taxon>
        <taxon>Bacillati</taxon>
        <taxon>Bacillota</taxon>
        <taxon>Bacilli</taxon>
        <taxon>Bacillales</taxon>
        <taxon>Paenibacillaceae</taxon>
        <taxon>Paenibacillus</taxon>
    </lineage>
</organism>
<evidence type="ECO:0000256" key="1">
    <source>
        <dbReference type="SAM" id="MobiDB-lite"/>
    </source>
</evidence>
<dbReference type="Gene3D" id="3.30.70.270">
    <property type="match status" value="1"/>
</dbReference>
<gene>
    <name evidence="3" type="ORF">GK047_07590</name>
</gene>
<dbReference type="PANTHER" id="PTHR45138:SF9">
    <property type="entry name" value="DIGUANYLATE CYCLASE DGCM-RELATED"/>
    <property type="match status" value="1"/>
</dbReference>
<proteinExistence type="predicted"/>
<dbReference type="GO" id="GO:0052621">
    <property type="term" value="F:diguanylate cyclase activity"/>
    <property type="evidence" value="ECO:0007669"/>
    <property type="project" value="TreeGrafter"/>
</dbReference>
<dbReference type="GO" id="GO:0043709">
    <property type="term" value="P:cell adhesion involved in single-species biofilm formation"/>
    <property type="evidence" value="ECO:0007669"/>
    <property type="project" value="TreeGrafter"/>
</dbReference>
<evidence type="ECO:0000313" key="3">
    <source>
        <dbReference type="EMBL" id="NEW05877.1"/>
    </source>
</evidence>
<dbReference type="Pfam" id="PF00990">
    <property type="entry name" value="GGDEF"/>
    <property type="match status" value="1"/>
</dbReference>
<dbReference type="InterPro" id="IPR043128">
    <property type="entry name" value="Rev_trsase/Diguanyl_cyclase"/>
</dbReference>
<dbReference type="GO" id="GO:1902201">
    <property type="term" value="P:negative regulation of bacterial-type flagellum-dependent cell motility"/>
    <property type="evidence" value="ECO:0007669"/>
    <property type="project" value="TreeGrafter"/>
</dbReference>
<feature type="domain" description="GGDEF" evidence="2">
    <location>
        <begin position="1"/>
        <end position="91"/>
    </location>
</feature>
<evidence type="ECO:0000259" key="2">
    <source>
        <dbReference type="PROSITE" id="PS50887"/>
    </source>
</evidence>
<protein>
    <submittedName>
        <fullName evidence="3">Diguanylate cyclase</fullName>
    </submittedName>
</protein>
<name>A0A6G3ZWT9_9BACL</name>
<sequence>MIEVLYFIVQMMKSASREEDLCCRFGGEEFILLLEETEVRLSNTIAERLREKIASMRSPTGKSITISIGVADNSDHPGRNRTVIAPAPVTD</sequence>
<dbReference type="InterPro" id="IPR029787">
    <property type="entry name" value="Nucleotide_cyclase"/>
</dbReference>
<dbReference type="InterPro" id="IPR050469">
    <property type="entry name" value="Diguanylate_Cyclase"/>
</dbReference>
<dbReference type="PANTHER" id="PTHR45138">
    <property type="entry name" value="REGULATORY COMPONENTS OF SENSORY TRANSDUCTION SYSTEM"/>
    <property type="match status" value="1"/>
</dbReference>
<feature type="region of interest" description="Disordered" evidence="1">
    <location>
        <begin position="68"/>
        <end position="91"/>
    </location>
</feature>
<dbReference type="SUPFAM" id="SSF55073">
    <property type="entry name" value="Nucleotide cyclase"/>
    <property type="match status" value="1"/>
</dbReference>
<reference evidence="3" key="1">
    <citation type="submission" date="2020-02" db="EMBL/GenBank/DDBJ databases">
        <authorList>
            <person name="Shen X.-R."/>
            <person name="Zhang Y.-X."/>
        </authorList>
    </citation>
    <scope>NUCLEOTIDE SEQUENCE</scope>
    <source>
        <strain evidence="3">SYP-B3998</strain>
    </source>
</reference>